<sequence length="69" mass="7607">MQSAQNVLTTVFIAPQGGNGSSEKRPIRPRCCTVQKIGKPVSKRHSQRAITLHVEHRAMFALVRTNPLG</sequence>
<dbReference type="Proteomes" id="UP000193396">
    <property type="component" value="Unassembled WGS sequence"/>
</dbReference>
<proteinExistence type="predicted"/>
<organism evidence="1 2">
    <name type="scientific">Thalassospira alkalitolerans</name>
    <dbReference type="NCBI Taxonomy" id="1293890"/>
    <lineage>
        <taxon>Bacteria</taxon>
        <taxon>Pseudomonadati</taxon>
        <taxon>Pseudomonadota</taxon>
        <taxon>Alphaproteobacteria</taxon>
        <taxon>Rhodospirillales</taxon>
        <taxon>Thalassospiraceae</taxon>
        <taxon>Thalassospira</taxon>
    </lineage>
</organism>
<accession>A0A1Y2LGV4</accession>
<reference evidence="1 2" key="1">
    <citation type="submission" date="2014-03" db="EMBL/GenBank/DDBJ databases">
        <title>The draft genome sequence of Thalassospira alkalitolerans JCM 18968.</title>
        <authorList>
            <person name="Lai Q."/>
            <person name="Shao Z."/>
        </authorList>
    </citation>
    <scope>NUCLEOTIDE SEQUENCE [LARGE SCALE GENOMIC DNA]</scope>
    <source>
        <strain evidence="1 2">JCM 18968</strain>
    </source>
</reference>
<evidence type="ECO:0000313" key="1">
    <source>
        <dbReference type="EMBL" id="OSQ49182.1"/>
    </source>
</evidence>
<evidence type="ECO:0000313" key="2">
    <source>
        <dbReference type="Proteomes" id="UP000193396"/>
    </source>
</evidence>
<protein>
    <submittedName>
        <fullName evidence="1">Uncharacterized protein</fullName>
    </submittedName>
</protein>
<gene>
    <name evidence="1" type="ORF">TALK_06295</name>
</gene>
<keyword evidence="2" id="KW-1185">Reference proteome</keyword>
<dbReference type="AlphaFoldDB" id="A0A1Y2LGV4"/>
<name>A0A1Y2LGV4_9PROT</name>
<dbReference type="EMBL" id="JFKB01000003">
    <property type="protein sequence ID" value="OSQ49182.1"/>
    <property type="molecule type" value="Genomic_DNA"/>
</dbReference>
<comment type="caution">
    <text evidence="1">The sequence shown here is derived from an EMBL/GenBank/DDBJ whole genome shotgun (WGS) entry which is preliminary data.</text>
</comment>